<reference evidence="2" key="1">
    <citation type="submission" date="2016-12" db="EMBL/GenBank/DDBJ databases">
        <title>Comparative genomics of four Isosphaeraceae planctomycetes: a common pool of plasmids and glycoside hydrolase genes.</title>
        <authorList>
            <person name="Ivanova A."/>
        </authorList>
    </citation>
    <scope>NUCLEOTIDE SEQUENCE [LARGE SCALE GENOMIC DNA]</scope>
    <source>
        <strain evidence="2">PX4</strain>
    </source>
</reference>
<sequence>MDDDRGGEIVKLLENIINSSRVGVETARGLESAILESFPDADDDERFEELLHILASYNPEGGAYMYDGSALVEESRRVLSLLKN</sequence>
<dbReference type="EMBL" id="CP019082">
    <property type="protein sequence ID" value="APW62201.1"/>
    <property type="molecule type" value="Genomic_DNA"/>
</dbReference>
<dbReference type="Proteomes" id="UP000186309">
    <property type="component" value="Chromosome"/>
</dbReference>
<evidence type="ECO:0000313" key="1">
    <source>
        <dbReference type="EMBL" id="APW62201.1"/>
    </source>
</evidence>
<proteinExistence type="predicted"/>
<accession>A0A1U7CTE8</accession>
<dbReference type="RefSeq" id="WP_076348101.1">
    <property type="nucleotide sequence ID" value="NZ_CP019082.1"/>
</dbReference>
<organism evidence="1 2">
    <name type="scientific">Paludisphaera borealis</name>
    <dbReference type="NCBI Taxonomy" id="1387353"/>
    <lineage>
        <taxon>Bacteria</taxon>
        <taxon>Pseudomonadati</taxon>
        <taxon>Planctomycetota</taxon>
        <taxon>Planctomycetia</taxon>
        <taxon>Isosphaerales</taxon>
        <taxon>Isosphaeraceae</taxon>
        <taxon>Paludisphaera</taxon>
    </lineage>
</organism>
<dbReference type="AlphaFoldDB" id="A0A1U7CTE8"/>
<dbReference type="KEGG" id="pbor:BSF38_03736"/>
<dbReference type="OrthoDB" id="6906164at2"/>
<keyword evidence="2" id="KW-1185">Reference proteome</keyword>
<protein>
    <submittedName>
        <fullName evidence="1">Uncharacterized protein</fullName>
    </submittedName>
</protein>
<name>A0A1U7CTE8_9BACT</name>
<gene>
    <name evidence="1" type="ORF">BSF38_03736</name>
</gene>
<evidence type="ECO:0000313" key="2">
    <source>
        <dbReference type="Proteomes" id="UP000186309"/>
    </source>
</evidence>